<feature type="region of interest" description="Disordered" evidence="6">
    <location>
        <begin position="80"/>
        <end position="110"/>
    </location>
</feature>
<evidence type="ECO:0000313" key="8">
    <source>
        <dbReference type="EMBL" id="GIX93746.1"/>
    </source>
</evidence>
<dbReference type="GO" id="GO:0005261">
    <property type="term" value="F:monoatomic cation channel activity"/>
    <property type="evidence" value="ECO:0007669"/>
    <property type="project" value="TreeGrafter"/>
</dbReference>
<keyword evidence="5" id="KW-0472">Membrane</keyword>
<evidence type="ECO:0000313" key="9">
    <source>
        <dbReference type="Proteomes" id="UP001054945"/>
    </source>
</evidence>
<organism evidence="8 9">
    <name type="scientific">Caerostris extrusa</name>
    <name type="common">Bark spider</name>
    <name type="synonym">Caerostris bankana</name>
    <dbReference type="NCBI Taxonomy" id="172846"/>
    <lineage>
        <taxon>Eukaryota</taxon>
        <taxon>Metazoa</taxon>
        <taxon>Ecdysozoa</taxon>
        <taxon>Arthropoda</taxon>
        <taxon>Chelicerata</taxon>
        <taxon>Arachnida</taxon>
        <taxon>Araneae</taxon>
        <taxon>Araneomorphae</taxon>
        <taxon>Entelegynae</taxon>
        <taxon>Araneoidea</taxon>
        <taxon>Araneidae</taxon>
        <taxon>Caerostris</taxon>
    </lineage>
</organism>
<keyword evidence="4" id="KW-1133">Transmembrane helix</keyword>
<dbReference type="AlphaFoldDB" id="A0AAV4PDF1"/>
<dbReference type="Pfam" id="PF02010">
    <property type="entry name" value="REJ"/>
    <property type="match status" value="1"/>
</dbReference>
<dbReference type="Proteomes" id="UP001054945">
    <property type="component" value="Unassembled WGS sequence"/>
</dbReference>
<gene>
    <name evidence="8" type="primary">Pkd1l2_1</name>
    <name evidence="8" type="ORF">CEXT_424381</name>
</gene>
<keyword evidence="2" id="KW-0812">Transmembrane</keyword>
<evidence type="ECO:0000256" key="3">
    <source>
        <dbReference type="ARBA" id="ARBA00022737"/>
    </source>
</evidence>
<evidence type="ECO:0000256" key="5">
    <source>
        <dbReference type="ARBA" id="ARBA00023136"/>
    </source>
</evidence>
<dbReference type="PANTHER" id="PTHR46730">
    <property type="entry name" value="POLYCYSTIN-1"/>
    <property type="match status" value="1"/>
</dbReference>
<dbReference type="GO" id="GO:0005886">
    <property type="term" value="C:plasma membrane"/>
    <property type="evidence" value="ECO:0007669"/>
    <property type="project" value="TreeGrafter"/>
</dbReference>
<proteinExistence type="predicted"/>
<feature type="domain" description="PKD/REJ-like" evidence="7">
    <location>
        <begin position="116"/>
        <end position="357"/>
    </location>
</feature>
<evidence type="ECO:0000256" key="4">
    <source>
        <dbReference type="ARBA" id="ARBA00022989"/>
    </source>
</evidence>
<dbReference type="InterPro" id="IPR002859">
    <property type="entry name" value="PKD/REJ-like"/>
</dbReference>
<sequence>MTVYIQNPPLILVRSVETFVKVVPSPVIVRLTEGAQSRVTRGWGQSLILDPGQMFVSIYNSLIQMMKIIRSTYDRSVLYRERPTGLPTPSSEESSEEDDENKDSMLEEPDLGGCFGKGPGMINVTESYVNWNTTVFRRSNVTYEMILKLEMSDRDPSWGGLQIVLLEHIPPIISVECQTEKLCYPNDPIGQRINPVRVGLIGLCKEGCDTELLYEWQVFGVDAEGNETHTLLKQESATEKKMALSEDFFKEYYPTYGDFIAKLIAENEYGLRGESDLFLHINQPPEGGNCTIVPENGRSLIDIFSVSCLGWADPEGKEIEYFAYWTIHNDTGALIYLSAGPDPEATLVLPYGLFELGVDIKDKEGLWQE</sequence>
<accession>A0AAV4PDF1</accession>
<dbReference type="PANTHER" id="PTHR46730:SF1">
    <property type="entry name" value="PLAT DOMAIN-CONTAINING PROTEIN"/>
    <property type="match status" value="1"/>
</dbReference>
<keyword evidence="3" id="KW-0677">Repeat</keyword>
<keyword evidence="9" id="KW-1185">Reference proteome</keyword>
<protein>
    <submittedName>
        <fullName evidence="8">Polycystic kidney disease protein 1-like 2</fullName>
    </submittedName>
</protein>
<comment type="subcellular location">
    <subcellularLocation>
        <location evidence="1">Membrane</location>
    </subcellularLocation>
</comment>
<feature type="compositionally biased region" description="Acidic residues" evidence="6">
    <location>
        <begin position="93"/>
        <end position="110"/>
    </location>
</feature>
<comment type="caution">
    <text evidence="8">The sequence shown here is derived from an EMBL/GenBank/DDBJ whole genome shotgun (WGS) entry which is preliminary data.</text>
</comment>
<dbReference type="EMBL" id="BPLR01004292">
    <property type="protein sequence ID" value="GIX93746.1"/>
    <property type="molecule type" value="Genomic_DNA"/>
</dbReference>
<evidence type="ECO:0000259" key="7">
    <source>
        <dbReference type="Pfam" id="PF02010"/>
    </source>
</evidence>
<name>A0AAV4PDF1_CAEEX</name>
<evidence type="ECO:0000256" key="2">
    <source>
        <dbReference type="ARBA" id="ARBA00022692"/>
    </source>
</evidence>
<evidence type="ECO:0000256" key="1">
    <source>
        <dbReference type="ARBA" id="ARBA00004370"/>
    </source>
</evidence>
<evidence type="ECO:0000256" key="6">
    <source>
        <dbReference type="SAM" id="MobiDB-lite"/>
    </source>
</evidence>
<dbReference type="GO" id="GO:0006816">
    <property type="term" value="P:calcium ion transport"/>
    <property type="evidence" value="ECO:0007669"/>
    <property type="project" value="TreeGrafter"/>
</dbReference>
<reference evidence="8 9" key="1">
    <citation type="submission" date="2021-06" db="EMBL/GenBank/DDBJ databases">
        <title>Caerostris extrusa draft genome.</title>
        <authorList>
            <person name="Kono N."/>
            <person name="Arakawa K."/>
        </authorList>
    </citation>
    <scope>NUCLEOTIDE SEQUENCE [LARGE SCALE GENOMIC DNA]</scope>
</reference>